<sequence>MSRLSNLKCLAYALMVILSCVSVARADVAAQGPSGGPRVALVVGNSNYGGDLGVLPNPVNDSRLVATALRHIGFDVIEVEDADQNALKRAIAAFGDRMAAAGSDATSLFFYAGHGLQVGGQNYLIPVHAEISRERDVDIEAVSLDTVLRQMAFADSKVNIVILDACRNNPLSRGFRSATKGLAEVTQKPQGSFISYSTAPGDVAVDGNGANSPFSAALVEAIEKPGLDINDVFREVRADVMSATKGKQVPWDSSSLTAPYYFVAPAAEAPAAPAPLQTALVDPKTIELTFWEAIKDSKAPDDFAAYLEKYPTGDFAALARIRVKQLGAAPAAPVPAAETIQAQPADRSPDLSADIELTYWNSVKDVAEKEGFQAYLKKYPKGHFADLARARLADLETQAKAEAALTPPPAPPKIQEMDATFVAKQSANVRAEPGTEAKVIARLKEDDAVAVTGKVEGKDWYRAKVDAGTGYISGSLLQPADADAIAAWQAAKKAGTVEAVQSFVKRHPGSVFEAKAKKLLASLQPPAAPKLAEASQPAAVAPQPPAAATFSTAAATAEKPAIAAAPIEQAAALPAAPDSGSGLHVGDTFDVNARGTVGISGGWWGNTRVTLVIERATGENAFEGKLTGSGEFNFWEECDIEVEGEKLTIRGTSSSVENKPDVLRLKRVAPGRYEGRAQSGSFQGTATMTLKSRG</sequence>
<feature type="chain" id="PRO_5045881677" evidence="1">
    <location>
        <begin position="27"/>
        <end position="694"/>
    </location>
</feature>
<dbReference type="SUPFAM" id="SSF52129">
    <property type="entry name" value="Caspase-like"/>
    <property type="match status" value="1"/>
</dbReference>
<dbReference type="RefSeq" id="WP_379954885.1">
    <property type="nucleotide sequence ID" value="NZ_JAUYVI010000002.1"/>
</dbReference>
<evidence type="ECO:0000259" key="3">
    <source>
        <dbReference type="PROSITE" id="PS51781"/>
    </source>
</evidence>
<feature type="domain" description="SH3b" evidence="3">
    <location>
        <begin position="416"/>
        <end position="481"/>
    </location>
</feature>
<protein>
    <submittedName>
        <fullName evidence="4">Caspase family protein</fullName>
    </submittedName>
</protein>
<dbReference type="PROSITE" id="PS50208">
    <property type="entry name" value="CASPASE_P20"/>
    <property type="match status" value="1"/>
</dbReference>
<accession>A0ABU0YIE6</accession>
<evidence type="ECO:0000256" key="1">
    <source>
        <dbReference type="SAM" id="SignalP"/>
    </source>
</evidence>
<dbReference type="Gene3D" id="3.40.50.1460">
    <property type="match status" value="1"/>
</dbReference>
<reference evidence="5" key="1">
    <citation type="submission" date="2023-08" db="EMBL/GenBank/DDBJ databases">
        <title>Rhodospirillaceae gen. nov., a novel taxon isolated from the Yangtze River Yuezi River estuary sludge.</title>
        <authorList>
            <person name="Ruan L."/>
        </authorList>
    </citation>
    <scope>NUCLEOTIDE SEQUENCE [LARGE SCALE GENOMIC DNA]</scope>
    <source>
        <strain evidence="5">R-7</strain>
    </source>
</reference>
<dbReference type="PROSITE" id="PS51257">
    <property type="entry name" value="PROKAR_LIPOPROTEIN"/>
    <property type="match status" value="1"/>
</dbReference>
<comment type="caution">
    <text evidence="4">The sequence shown here is derived from an EMBL/GenBank/DDBJ whole genome shotgun (WGS) entry which is preliminary data.</text>
</comment>
<organism evidence="4 5">
    <name type="scientific">Dongia sedimenti</name>
    <dbReference type="NCBI Taxonomy" id="3064282"/>
    <lineage>
        <taxon>Bacteria</taxon>
        <taxon>Pseudomonadati</taxon>
        <taxon>Pseudomonadota</taxon>
        <taxon>Alphaproteobacteria</taxon>
        <taxon>Rhodospirillales</taxon>
        <taxon>Dongiaceae</taxon>
        <taxon>Dongia</taxon>
    </lineage>
</organism>
<dbReference type="InterPro" id="IPR029030">
    <property type="entry name" value="Caspase-like_dom_sf"/>
</dbReference>
<dbReference type="Pfam" id="PF08239">
    <property type="entry name" value="SH3_3"/>
    <property type="match status" value="1"/>
</dbReference>
<dbReference type="InterPro" id="IPR011600">
    <property type="entry name" value="Pept_C14_caspase"/>
</dbReference>
<dbReference type="PANTHER" id="PTHR22576:SF37">
    <property type="entry name" value="MUCOSA-ASSOCIATED LYMPHOID TISSUE LYMPHOMA TRANSLOCATION PROTEIN 1"/>
    <property type="match status" value="1"/>
</dbReference>
<dbReference type="SMART" id="SM00287">
    <property type="entry name" value="SH3b"/>
    <property type="match status" value="1"/>
</dbReference>
<keyword evidence="1" id="KW-0732">Signal</keyword>
<gene>
    <name evidence="4" type="ORF">Q8A70_07385</name>
</gene>
<keyword evidence="5" id="KW-1185">Reference proteome</keyword>
<dbReference type="InterPro" id="IPR052039">
    <property type="entry name" value="Caspase-related_regulators"/>
</dbReference>
<dbReference type="EMBL" id="JAUYVI010000002">
    <property type="protein sequence ID" value="MDQ7247484.1"/>
    <property type="molecule type" value="Genomic_DNA"/>
</dbReference>
<dbReference type="Pfam" id="PF00656">
    <property type="entry name" value="Peptidase_C14"/>
    <property type="match status" value="1"/>
</dbReference>
<evidence type="ECO:0000313" key="4">
    <source>
        <dbReference type="EMBL" id="MDQ7247484.1"/>
    </source>
</evidence>
<dbReference type="InterPro" id="IPR003646">
    <property type="entry name" value="SH3-like_bac-type"/>
</dbReference>
<dbReference type="Gene3D" id="2.30.30.40">
    <property type="entry name" value="SH3 Domains"/>
    <property type="match status" value="1"/>
</dbReference>
<proteinExistence type="predicted"/>
<evidence type="ECO:0000259" key="2">
    <source>
        <dbReference type="PROSITE" id="PS50208"/>
    </source>
</evidence>
<dbReference type="Proteomes" id="UP001230156">
    <property type="component" value="Unassembled WGS sequence"/>
</dbReference>
<dbReference type="PROSITE" id="PS51781">
    <property type="entry name" value="SH3B"/>
    <property type="match status" value="1"/>
</dbReference>
<dbReference type="InterPro" id="IPR001309">
    <property type="entry name" value="Pept_C14_p20"/>
</dbReference>
<feature type="signal peptide" evidence="1">
    <location>
        <begin position="1"/>
        <end position="26"/>
    </location>
</feature>
<name>A0ABU0YIE6_9PROT</name>
<dbReference type="PANTHER" id="PTHR22576">
    <property type="entry name" value="MUCOSA ASSOCIATED LYMPHOID TISSUE LYMPHOMA TRANSLOCATION PROTEIN 1/PARACASPASE"/>
    <property type="match status" value="1"/>
</dbReference>
<feature type="domain" description="Caspase family p20" evidence="2">
    <location>
        <begin position="38"/>
        <end position="170"/>
    </location>
</feature>
<evidence type="ECO:0000313" key="5">
    <source>
        <dbReference type="Proteomes" id="UP001230156"/>
    </source>
</evidence>